<protein>
    <submittedName>
        <fullName evidence="1">Uncharacterized protein</fullName>
    </submittedName>
</protein>
<sequence>MTKRKKHFRHFSLPANAKEDGDISLVTDATDALSSLIENWERATVDCTYADVPRELLETKNKEKLLEKASEFALFDKSTSVVSCKRTNRVVRDYIGVTGKGPLVNLEKKLLKKVCEQVDPDNLDDYFSAVETFSQEMAKANSLSYTAGTADFDSVNNFAKGEASVNEGDSNLEQARRAIEEAIKP</sequence>
<evidence type="ECO:0000313" key="2">
    <source>
        <dbReference type="Proteomes" id="UP001224775"/>
    </source>
</evidence>
<reference evidence="1" key="1">
    <citation type="submission" date="2023-06" db="EMBL/GenBank/DDBJ databases">
        <title>Survivors Of The Sea: Transcriptome response of Skeletonema marinoi to long-term dormancy.</title>
        <authorList>
            <person name="Pinder M.I.M."/>
            <person name="Kourtchenko O."/>
            <person name="Robertson E.K."/>
            <person name="Larsson T."/>
            <person name="Maumus F."/>
            <person name="Osuna-Cruz C.M."/>
            <person name="Vancaester E."/>
            <person name="Stenow R."/>
            <person name="Vandepoele K."/>
            <person name="Ploug H."/>
            <person name="Bruchert V."/>
            <person name="Godhe A."/>
            <person name="Topel M."/>
        </authorList>
    </citation>
    <scope>NUCLEOTIDE SEQUENCE</scope>
    <source>
        <strain evidence="1">R05AC</strain>
    </source>
</reference>
<keyword evidence="2" id="KW-1185">Reference proteome</keyword>
<comment type="caution">
    <text evidence="1">The sequence shown here is derived from an EMBL/GenBank/DDBJ whole genome shotgun (WGS) entry which is preliminary data.</text>
</comment>
<proteinExistence type="predicted"/>
<dbReference type="AlphaFoldDB" id="A0AAD8YGK0"/>
<gene>
    <name evidence="1" type="ORF">QTG54_004042</name>
</gene>
<accession>A0AAD8YGK0</accession>
<name>A0AAD8YGK0_9STRA</name>
<dbReference type="EMBL" id="JATAAI010000006">
    <property type="protein sequence ID" value="KAK1744751.1"/>
    <property type="molecule type" value="Genomic_DNA"/>
</dbReference>
<evidence type="ECO:0000313" key="1">
    <source>
        <dbReference type="EMBL" id="KAK1744751.1"/>
    </source>
</evidence>
<organism evidence="1 2">
    <name type="scientific">Skeletonema marinoi</name>
    <dbReference type="NCBI Taxonomy" id="267567"/>
    <lineage>
        <taxon>Eukaryota</taxon>
        <taxon>Sar</taxon>
        <taxon>Stramenopiles</taxon>
        <taxon>Ochrophyta</taxon>
        <taxon>Bacillariophyta</taxon>
        <taxon>Coscinodiscophyceae</taxon>
        <taxon>Thalassiosirophycidae</taxon>
        <taxon>Thalassiosirales</taxon>
        <taxon>Skeletonemataceae</taxon>
        <taxon>Skeletonema</taxon>
        <taxon>Skeletonema marinoi-dohrnii complex</taxon>
    </lineage>
</organism>
<dbReference type="Proteomes" id="UP001224775">
    <property type="component" value="Unassembled WGS sequence"/>
</dbReference>